<gene>
    <name evidence="2" type="ORF">KDK_50930</name>
</gene>
<organism evidence="2 3">
    <name type="scientific">Dictyobacter kobayashii</name>
    <dbReference type="NCBI Taxonomy" id="2014872"/>
    <lineage>
        <taxon>Bacteria</taxon>
        <taxon>Bacillati</taxon>
        <taxon>Chloroflexota</taxon>
        <taxon>Ktedonobacteria</taxon>
        <taxon>Ktedonobacterales</taxon>
        <taxon>Dictyobacteraceae</taxon>
        <taxon>Dictyobacter</taxon>
    </lineage>
</organism>
<dbReference type="Proteomes" id="UP000287188">
    <property type="component" value="Unassembled WGS sequence"/>
</dbReference>
<protein>
    <submittedName>
        <fullName evidence="2">Uncharacterized protein</fullName>
    </submittedName>
</protein>
<reference evidence="3" key="1">
    <citation type="submission" date="2018-12" db="EMBL/GenBank/DDBJ databases">
        <title>Tengunoibacter tsumagoiensis gen. nov., sp. nov., Dictyobacter kobayashii sp. nov., D. alpinus sp. nov., and D. joshuensis sp. nov. and description of Dictyobacteraceae fam. nov. within the order Ktedonobacterales isolated from Tengu-no-mugimeshi.</title>
        <authorList>
            <person name="Wang C.M."/>
            <person name="Zheng Y."/>
            <person name="Sakai Y."/>
            <person name="Toyoda A."/>
            <person name="Minakuchi Y."/>
            <person name="Abe K."/>
            <person name="Yokota A."/>
            <person name="Yabe S."/>
        </authorList>
    </citation>
    <scope>NUCLEOTIDE SEQUENCE [LARGE SCALE GENOMIC DNA]</scope>
    <source>
        <strain evidence="3">Uno11</strain>
    </source>
</reference>
<dbReference type="EMBL" id="BIFS01000001">
    <property type="protein sequence ID" value="GCE21293.1"/>
    <property type="molecule type" value="Genomic_DNA"/>
</dbReference>
<dbReference type="AlphaFoldDB" id="A0A402AQ57"/>
<evidence type="ECO:0000256" key="1">
    <source>
        <dbReference type="SAM" id="MobiDB-lite"/>
    </source>
</evidence>
<comment type="caution">
    <text evidence="2">The sequence shown here is derived from an EMBL/GenBank/DDBJ whole genome shotgun (WGS) entry which is preliminary data.</text>
</comment>
<keyword evidence="3" id="KW-1185">Reference proteome</keyword>
<accession>A0A402AQ57</accession>
<proteinExistence type="predicted"/>
<evidence type="ECO:0000313" key="2">
    <source>
        <dbReference type="EMBL" id="GCE21293.1"/>
    </source>
</evidence>
<feature type="compositionally biased region" description="Basic and acidic residues" evidence="1">
    <location>
        <begin position="35"/>
        <end position="50"/>
    </location>
</feature>
<name>A0A402AQ57_9CHLR</name>
<sequence>MSLSAFQMYVRQQNQKSQPTSEKGKTCVSNGRGGQDMRRAWPRHTKEGKGKKGKTLYTDACQATSVEEERDTLQIEI</sequence>
<evidence type="ECO:0000313" key="3">
    <source>
        <dbReference type="Proteomes" id="UP000287188"/>
    </source>
</evidence>
<feature type="compositionally biased region" description="Polar residues" evidence="1">
    <location>
        <begin position="1"/>
        <end position="21"/>
    </location>
</feature>
<feature type="region of interest" description="Disordered" evidence="1">
    <location>
        <begin position="1"/>
        <end position="54"/>
    </location>
</feature>